<keyword evidence="7 8" id="KW-0472">Membrane</keyword>
<feature type="transmembrane region" description="Helical" evidence="8">
    <location>
        <begin position="290"/>
        <end position="314"/>
    </location>
</feature>
<feature type="transmembrane region" description="Helical" evidence="8">
    <location>
        <begin position="346"/>
        <end position="364"/>
    </location>
</feature>
<keyword evidence="6 8" id="KW-1133">Transmembrane helix</keyword>
<feature type="transmembrane region" description="Helical" evidence="8">
    <location>
        <begin position="20"/>
        <end position="43"/>
    </location>
</feature>
<keyword evidence="4 9" id="KW-0808">Transferase</keyword>
<feature type="transmembrane region" description="Helical" evidence="8">
    <location>
        <begin position="376"/>
        <end position="397"/>
    </location>
</feature>
<organism evidence="9 10">
    <name type="scientific">Bradyrhizobium lablabi</name>
    <dbReference type="NCBI Taxonomy" id="722472"/>
    <lineage>
        <taxon>Bacteria</taxon>
        <taxon>Pseudomonadati</taxon>
        <taxon>Pseudomonadota</taxon>
        <taxon>Alphaproteobacteria</taxon>
        <taxon>Hyphomicrobiales</taxon>
        <taxon>Nitrobacteraceae</taxon>
        <taxon>Bradyrhizobium</taxon>
    </lineage>
</organism>
<evidence type="ECO:0000256" key="8">
    <source>
        <dbReference type="SAM" id="Phobius"/>
    </source>
</evidence>
<protein>
    <submittedName>
        <fullName evidence="9">4-amino-4-deoxy-L-arabinose transferase</fullName>
    </submittedName>
</protein>
<evidence type="ECO:0000256" key="7">
    <source>
        <dbReference type="ARBA" id="ARBA00023136"/>
    </source>
</evidence>
<dbReference type="Proteomes" id="UP000183208">
    <property type="component" value="Unassembled WGS sequence"/>
</dbReference>
<comment type="subcellular location">
    <subcellularLocation>
        <location evidence="1">Cell membrane</location>
        <topology evidence="1">Multi-pass membrane protein</topology>
    </subcellularLocation>
</comment>
<feature type="transmembrane region" description="Helical" evidence="8">
    <location>
        <begin position="161"/>
        <end position="179"/>
    </location>
</feature>
<dbReference type="GO" id="GO:0009103">
    <property type="term" value="P:lipopolysaccharide biosynthetic process"/>
    <property type="evidence" value="ECO:0007669"/>
    <property type="project" value="TreeGrafter"/>
</dbReference>
<evidence type="ECO:0000256" key="1">
    <source>
        <dbReference type="ARBA" id="ARBA00004651"/>
    </source>
</evidence>
<dbReference type="EMBL" id="FNTI01000001">
    <property type="protein sequence ID" value="SEE39989.1"/>
    <property type="molecule type" value="Genomic_DNA"/>
</dbReference>
<dbReference type="AlphaFoldDB" id="A0A1H5IIF5"/>
<reference evidence="9 10" key="1">
    <citation type="submission" date="2016-10" db="EMBL/GenBank/DDBJ databases">
        <authorList>
            <person name="de Groot N.N."/>
        </authorList>
    </citation>
    <scope>NUCLEOTIDE SEQUENCE [LARGE SCALE GENOMIC DNA]</scope>
    <source>
        <strain evidence="9 10">GAS522</strain>
    </source>
</reference>
<gene>
    <name evidence="9" type="ORF">SAMN05444171_7322</name>
</gene>
<dbReference type="PANTHER" id="PTHR33908:SF3">
    <property type="entry name" value="UNDECAPRENYL PHOSPHATE-ALPHA-4-AMINO-4-DEOXY-L-ARABINOSE ARABINOSYL TRANSFERASE"/>
    <property type="match status" value="1"/>
</dbReference>
<dbReference type="GO" id="GO:0005886">
    <property type="term" value="C:plasma membrane"/>
    <property type="evidence" value="ECO:0007669"/>
    <property type="project" value="UniProtKB-SubCell"/>
</dbReference>
<evidence type="ECO:0000256" key="6">
    <source>
        <dbReference type="ARBA" id="ARBA00022989"/>
    </source>
</evidence>
<keyword evidence="5 8" id="KW-0812">Transmembrane</keyword>
<accession>A0A1H5IIF5</accession>
<feature type="transmembrane region" description="Helical" evidence="8">
    <location>
        <begin position="403"/>
        <end position="423"/>
    </location>
</feature>
<feature type="transmembrane region" description="Helical" evidence="8">
    <location>
        <begin position="239"/>
        <end position="259"/>
    </location>
</feature>
<name>A0A1H5IIF5_9BRAD</name>
<evidence type="ECO:0000313" key="9">
    <source>
        <dbReference type="EMBL" id="SEE39989.1"/>
    </source>
</evidence>
<dbReference type="InterPro" id="IPR050297">
    <property type="entry name" value="LipidA_mod_glycosyltrf_83"/>
</dbReference>
<feature type="transmembrane region" description="Helical" evidence="8">
    <location>
        <begin position="199"/>
        <end position="227"/>
    </location>
</feature>
<evidence type="ECO:0000256" key="5">
    <source>
        <dbReference type="ARBA" id="ARBA00022692"/>
    </source>
</evidence>
<dbReference type="GO" id="GO:0016763">
    <property type="term" value="F:pentosyltransferase activity"/>
    <property type="evidence" value="ECO:0007669"/>
    <property type="project" value="TreeGrafter"/>
</dbReference>
<dbReference type="GO" id="GO:0010041">
    <property type="term" value="P:response to iron(III) ion"/>
    <property type="evidence" value="ECO:0007669"/>
    <property type="project" value="TreeGrafter"/>
</dbReference>
<feature type="transmembrane region" description="Helical" evidence="8">
    <location>
        <begin position="321"/>
        <end position="340"/>
    </location>
</feature>
<evidence type="ECO:0000313" key="10">
    <source>
        <dbReference type="Proteomes" id="UP000183208"/>
    </source>
</evidence>
<proteinExistence type="predicted"/>
<sequence>MKPANSSRWLVTAFDFATANHFRVIVLLLLCGLVIFLPGFFNIPAIDRDEARFAQATKQMVETGDFVDIRFQDDVRYKKPVGIYWLQSAAVETASALGLPRAQLRIWIYRIPSLIGAIGAVLLTYWTALAFVTRRGAALAGLMMASCVLLGAEARLAKTDAMLLLTVVATMGAMARVYLSWQRGEDPVHPSWTSPAIFWTALAGGILLKGPLILMFVGLTILTLAILDRSAAWLWRMRPVWGLMWMLVLVLPWFVAIFWRAGDAFFANSIGGDMLSKLAAQESHGAPPGLYFVLFWVTFWPGAALAGMAAPAVWRARREPGAQYLLAWLIPSWIVFELVLTKLPHYVLPLYPAIAILTVGALERRVLSRSWLVRGAAWWFAVPALASVIAIVGAIKLTHQPVFPAWPILAAAMIFGLIAWWMFEDSRAERSLLNGVLAAMFLSIGIYGIVLPSLTTVFPSAEIARALRNVVCVGPKAAAAGFHEPSLVFMTGTDTLLTDGSGAADFLGQGTCRFALVEARSERGFVQRAEAIGLRYNVANRIDGYNISQGRAVSIAIFRSEGTE</sequence>
<feature type="transmembrane region" description="Helical" evidence="8">
    <location>
        <begin position="137"/>
        <end position="154"/>
    </location>
</feature>
<feature type="transmembrane region" description="Helical" evidence="8">
    <location>
        <begin position="435"/>
        <end position="458"/>
    </location>
</feature>
<evidence type="ECO:0000256" key="3">
    <source>
        <dbReference type="ARBA" id="ARBA00022676"/>
    </source>
</evidence>
<evidence type="ECO:0000256" key="4">
    <source>
        <dbReference type="ARBA" id="ARBA00022679"/>
    </source>
</evidence>
<keyword evidence="3" id="KW-0328">Glycosyltransferase</keyword>
<keyword evidence="2" id="KW-1003">Cell membrane</keyword>
<feature type="transmembrane region" description="Helical" evidence="8">
    <location>
        <begin position="107"/>
        <end position="131"/>
    </location>
</feature>
<dbReference type="PANTHER" id="PTHR33908">
    <property type="entry name" value="MANNOSYLTRANSFERASE YKCB-RELATED"/>
    <property type="match status" value="1"/>
</dbReference>
<evidence type="ECO:0000256" key="2">
    <source>
        <dbReference type="ARBA" id="ARBA00022475"/>
    </source>
</evidence>